<feature type="domain" description="HPt" evidence="3">
    <location>
        <begin position="20"/>
        <end position="114"/>
    </location>
</feature>
<dbReference type="AlphaFoldDB" id="A0A081BCF3"/>
<dbReference type="GO" id="GO:0000160">
    <property type="term" value="P:phosphorelay signal transduction system"/>
    <property type="evidence" value="ECO:0007669"/>
    <property type="project" value="UniProtKB-KW"/>
</dbReference>
<dbReference type="InterPro" id="IPR036641">
    <property type="entry name" value="HPT_dom_sf"/>
</dbReference>
<dbReference type="RefSeq" id="WP_052379412.1">
    <property type="nucleotide sequence ID" value="NZ_BBIO01000011.1"/>
</dbReference>
<name>A0A081BCF3_9HYPH</name>
<keyword evidence="2" id="KW-0597">Phosphoprotein</keyword>
<dbReference type="EMBL" id="BBIO01000011">
    <property type="protein sequence ID" value="GAK45721.1"/>
    <property type="molecule type" value="Genomic_DNA"/>
</dbReference>
<accession>A0A081BCF3</accession>
<sequence length="137" mass="14792">MSEDNADEILARAHAAVAALKEGYRAQLVQDIETLRACLHALEGEQTDAEAPLQELFVTSHNVKGQAGTFGYDLITSISELLCEFLRAKPALSDDVVLIVRAHVDALSLLVDHDVEGNGGELGTEVVEKLKRLQEAA</sequence>
<organism evidence="4 5">
    <name type="scientific">Tepidicaulis marinus</name>
    <dbReference type="NCBI Taxonomy" id="1333998"/>
    <lineage>
        <taxon>Bacteria</taxon>
        <taxon>Pseudomonadati</taxon>
        <taxon>Pseudomonadota</taxon>
        <taxon>Alphaproteobacteria</taxon>
        <taxon>Hyphomicrobiales</taxon>
        <taxon>Parvibaculaceae</taxon>
        <taxon>Tepidicaulis</taxon>
    </lineage>
</organism>
<reference evidence="4 5" key="1">
    <citation type="submission" date="2014-07" db="EMBL/GenBank/DDBJ databases">
        <title>Tepidicaulis marinum gen. nov., sp. nov., a novel marine bacterium denitrifying nitrate to nitrous oxide strictly under microaerobic conditions.</title>
        <authorList>
            <person name="Takeuchi M."/>
            <person name="Yamagishi T."/>
            <person name="Kamagata Y."/>
            <person name="Oshima K."/>
            <person name="Hattori M."/>
            <person name="Katayama T."/>
            <person name="Hanada S."/>
            <person name="Tamaki H."/>
            <person name="Marumo K."/>
            <person name="Maeda H."/>
            <person name="Nedachi M."/>
            <person name="Iwasaki W."/>
            <person name="Suwa Y."/>
            <person name="Sakata S."/>
        </authorList>
    </citation>
    <scope>NUCLEOTIDE SEQUENCE [LARGE SCALE GENOMIC DNA]</scope>
    <source>
        <strain evidence="4 5">MA2</strain>
    </source>
</reference>
<dbReference type="InterPro" id="IPR008207">
    <property type="entry name" value="Sig_transdc_His_kin_Hpt_dom"/>
</dbReference>
<evidence type="ECO:0000313" key="5">
    <source>
        <dbReference type="Proteomes" id="UP000028702"/>
    </source>
</evidence>
<protein>
    <submittedName>
        <fullName evidence="4">Hpt domain-containing protein</fullName>
    </submittedName>
</protein>
<keyword evidence="5" id="KW-1185">Reference proteome</keyword>
<dbReference type="GO" id="GO:0004672">
    <property type="term" value="F:protein kinase activity"/>
    <property type="evidence" value="ECO:0007669"/>
    <property type="project" value="UniProtKB-ARBA"/>
</dbReference>
<dbReference type="Proteomes" id="UP000028702">
    <property type="component" value="Unassembled WGS sequence"/>
</dbReference>
<gene>
    <name evidence="4" type="ORF">M2A_2220</name>
</gene>
<comment type="caution">
    <text evidence="4">The sequence shown here is derived from an EMBL/GenBank/DDBJ whole genome shotgun (WGS) entry which is preliminary data.</text>
</comment>
<proteinExistence type="predicted"/>
<keyword evidence="1" id="KW-0902">Two-component regulatory system</keyword>
<dbReference type="SUPFAM" id="SSF47226">
    <property type="entry name" value="Histidine-containing phosphotransfer domain, HPT domain"/>
    <property type="match status" value="1"/>
</dbReference>
<evidence type="ECO:0000256" key="1">
    <source>
        <dbReference type="ARBA" id="ARBA00023012"/>
    </source>
</evidence>
<dbReference type="PROSITE" id="PS50894">
    <property type="entry name" value="HPT"/>
    <property type="match status" value="1"/>
</dbReference>
<dbReference type="STRING" id="1333998.M2A_2220"/>
<feature type="modified residue" description="Phosphohistidine" evidence="2">
    <location>
        <position position="61"/>
    </location>
</feature>
<dbReference type="Gene3D" id="1.20.120.160">
    <property type="entry name" value="HPT domain"/>
    <property type="match status" value="1"/>
</dbReference>
<evidence type="ECO:0000313" key="4">
    <source>
        <dbReference type="EMBL" id="GAK45721.1"/>
    </source>
</evidence>
<dbReference type="Pfam" id="PF01627">
    <property type="entry name" value="Hpt"/>
    <property type="match status" value="1"/>
</dbReference>
<evidence type="ECO:0000259" key="3">
    <source>
        <dbReference type="PROSITE" id="PS50894"/>
    </source>
</evidence>
<dbReference type="eggNOG" id="ENOG50337WM">
    <property type="taxonomic scope" value="Bacteria"/>
</dbReference>
<evidence type="ECO:0000256" key="2">
    <source>
        <dbReference type="PROSITE-ProRule" id="PRU00110"/>
    </source>
</evidence>